<dbReference type="AlphaFoldDB" id="A0A367V7I0"/>
<evidence type="ECO:0000313" key="2">
    <source>
        <dbReference type="EMBL" id="RCK21103.1"/>
    </source>
</evidence>
<organism evidence="2 3">
    <name type="scientific">Thalassospira profundimaris</name>
    <dbReference type="NCBI Taxonomy" id="502049"/>
    <lineage>
        <taxon>Bacteria</taxon>
        <taxon>Pseudomonadati</taxon>
        <taxon>Pseudomonadota</taxon>
        <taxon>Alphaproteobacteria</taxon>
        <taxon>Rhodospirillales</taxon>
        <taxon>Thalassospiraceae</taxon>
        <taxon>Thalassospira</taxon>
    </lineage>
</organism>
<name>A0A367V7I0_9PROT</name>
<dbReference type="InterPro" id="IPR019596">
    <property type="entry name" value="Phage_Mu_GpM_tail_tub"/>
</dbReference>
<accession>A0A367V7I0</accession>
<sequence>MPTVAGVRSLKVAGVSYTTAETATYNLGGKQRESIMGGGKRAGYSEKARPAFIEVKIYLDEGQSSDDVTNATSQEIQLECADRTIVMNSGDEVGSADNDASENSLTVRFEGNSARAVS</sequence>
<feature type="region of interest" description="Disordered" evidence="1">
    <location>
        <begin position="89"/>
        <end position="118"/>
    </location>
</feature>
<comment type="caution">
    <text evidence="2">The sequence shown here is derived from an EMBL/GenBank/DDBJ whole genome shotgun (WGS) entry which is preliminary data.</text>
</comment>
<gene>
    <name evidence="2" type="ORF">TH6_15200</name>
</gene>
<proteinExistence type="predicted"/>
<evidence type="ECO:0000313" key="3">
    <source>
        <dbReference type="Proteomes" id="UP000253061"/>
    </source>
</evidence>
<evidence type="ECO:0000256" key="1">
    <source>
        <dbReference type="SAM" id="MobiDB-lite"/>
    </source>
</evidence>
<dbReference type="EMBL" id="JPWB01000006">
    <property type="protein sequence ID" value="RCK21103.1"/>
    <property type="molecule type" value="Genomic_DNA"/>
</dbReference>
<dbReference type="Pfam" id="PF10618">
    <property type="entry name" value="Tail_tube"/>
    <property type="match status" value="1"/>
</dbReference>
<reference evidence="2 3" key="1">
    <citation type="submission" date="2014-07" db="EMBL/GenBank/DDBJ databases">
        <title>Draft genome sequence of Thalassospira profundimaris R8-17.</title>
        <authorList>
            <person name="Lai Q."/>
            <person name="Shao Z."/>
        </authorList>
    </citation>
    <scope>NUCLEOTIDE SEQUENCE [LARGE SCALE GENOMIC DNA]</scope>
    <source>
        <strain evidence="2 3">R8-17</strain>
    </source>
</reference>
<dbReference type="RefSeq" id="WP_062954015.1">
    <property type="nucleotide sequence ID" value="NZ_JPWB01000006.1"/>
</dbReference>
<protein>
    <recommendedName>
        <fullName evidence="4">Phage tail protein</fullName>
    </recommendedName>
</protein>
<evidence type="ECO:0008006" key="4">
    <source>
        <dbReference type="Google" id="ProtNLM"/>
    </source>
</evidence>
<dbReference type="Proteomes" id="UP000253061">
    <property type="component" value="Unassembled WGS sequence"/>
</dbReference>